<name>A0A089MD83_9BACL</name>
<reference evidence="1 2" key="1">
    <citation type="submission" date="2014-08" db="EMBL/GenBank/DDBJ databases">
        <title>Comparative genomics of the Paenibacillus odorifer group.</title>
        <authorList>
            <person name="den Bakker H.C."/>
            <person name="Tsai Y.-C."/>
            <person name="Martin N."/>
            <person name="Korlach J."/>
            <person name="Wiedmann M."/>
        </authorList>
    </citation>
    <scope>NUCLEOTIDE SEQUENCE [LARGE SCALE GENOMIC DNA]</scope>
    <source>
        <strain evidence="1 2">DSM 15220</strain>
    </source>
</reference>
<protein>
    <submittedName>
        <fullName evidence="1">Uncharacterized protein</fullName>
    </submittedName>
</protein>
<evidence type="ECO:0000313" key="1">
    <source>
        <dbReference type="EMBL" id="AIQ70325.1"/>
    </source>
</evidence>
<keyword evidence="2" id="KW-1185">Reference proteome</keyword>
<organism evidence="1 2">
    <name type="scientific">Paenibacillus graminis</name>
    <dbReference type="NCBI Taxonomy" id="189425"/>
    <lineage>
        <taxon>Bacteria</taxon>
        <taxon>Bacillati</taxon>
        <taxon>Bacillota</taxon>
        <taxon>Bacilli</taxon>
        <taxon>Bacillales</taxon>
        <taxon>Paenibacillaceae</taxon>
        <taxon>Paenibacillus</taxon>
    </lineage>
</organism>
<evidence type="ECO:0000313" key="2">
    <source>
        <dbReference type="Proteomes" id="UP000029500"/>
    </source>
</evidence>
<dbReference type="KEGG" id="pgm:PGRAT_23790"/>
<sequence length="68" mass="8001">MIYLFDAQQIFIQPLNYVGSKTVIRSSTWIYVLPTGIQVKLFKIFQLKITIFLSKPKTSYLRENKNTD</sequence>
<gene>
    <name evidence="1" type="ORF">PGRAT_23790</name>
</gene>
<dbReference type="HOGENOM" id="CLU_2789977_0_0_9"/>
<accession>A0A089MD83</accession>
<dbReference type="AlphaFoldDB" id="A0A089MD83"/>
<dbReference type="EMBL" id="CP009287">
    <property type="protein sequence ID" value="AIQ70325.1"/>
    <property type="molecule type" value="Genomic_DNA"/>
</dbReference>
<dbReference type="Proteomes" id="UP000029500">
    <property type="component" value="Chromosome"/>
</dbReference>
<proteinExistence type="predicted"/>